<dbReference type="Pfam" id="PF01189">
    <property type="entry name" value="Methyltr_RsmB-F"/>
    <property type="match status" value="1"/>
</dbReference>
<organism evidence="7 8">
    <name type="scientific">Paracoccus aurantiacus</name>
    <dbReference type="NCBI Taxonomy" id="2599412"/>
    <lineage>
        <taxon>Bacteria</taxon>
        <taxon>Pseudomonadati</taxon>
        <taxon>Pseudomonadota</taxon>
        <taxon>Alphaproteobacteria</taxon>
        <taxon>Rhodobacterales</taxon>
        <taxon>Paracoccaceae</taxon>
        <taxon>Paracoccus</taxon>
    </lineage>
</organism>
<dbReference type="EMBL" id="VOPL01000004">
    <property type="protein sequence ID" value="TXB68603.1"/>
    <property type="molecule type" value="Genomic_DNA"/>
</dbReference>
<name>A0A5C6S4T1_9RHOB</name>
<dbReference type="Pfam" id="PF22458">
    <property type="entry name" value="RsmF-B_ferredox"/>
    <property type="match status" value="1"/>
</dbReference>
<dbReference type="PANTHER" id="PTHR22807:SF53">
    <property type="entry name" value="RIBOSOMAL RNA SMALL SUBUNIT METHYLTRANSFERASE B-RELATED"/>
    <property type="match status" value="1"/>
</dbReference>
<evidence type="ECO:0000313" key="7">
    <source>
        <dbReference type="EMBL" id="TXB68603.1"/>
    </source>
</evidence>
<evidence type="ECO:0000256" key="5">
    <source>
        <dbReference type="PROSITE-ProRule" id="PRU01023"/>
    </source>
</evidence>
<evidence type="ECO:0000256" key="2">
    <source>
        <dbReference type="ARBA" id="ARBA00022679"/>
    </source>
</evidence>
<evidence type="ECO:0000256" key="4">
    <source>
        <dbReference type="ARBA" id="ARBA00022884"/>
    </source>
</evidence>
<comment type="caution">
    <text evidence="7">The sequence shown here is derived from an EMBL/GenBank/DDBJ whole genome shotgun (WGS) entry which is preliminary data.</text>
</comment>
<feature type="domain" description="SAM-dependent MTase RsmB/NOP-type" evidence="6">
    <location>
        <begin position="136"/>
        <end position="390"/>
    </location>
</feature>
<comment type="similarity">
    <text evidence="5">Belongs to the class I-like SAM-binding methyltransferase superfamily. RsmB/NOP family.</text>
</comment>
<dbReference type="CDD" id="cd02440">
    <property type="entry name" value="AdoMet_MTases"/>
    <property type="match status" value="1"/>
</dbReference>
<sequence length="390" mass="41453">MTPAARVAAAIEILDRVLGGTAAEAALIGWARASRFAGSGDRAAVRDLVFEALRRRDSLALLGGGRDGRALMLGLLRTDEANPDEFFTGTGHAPAALTEKERASGGSAQAADLLPDLPNWLWPDWQASIGQRALPLAHAMRARAPVWLRVNPRRASVSAARKALAQAGIETVEADALPTALRVTAGERKIANSEPYREGWVELQDLSPQLACASLPLAQGARVLDYCAGGGGKALALLSREDIEVTAHDAAPKRMADLPERARRAGVEVTLSPPAKLGGDYDLVVADVPCSGSGTWRRTPDAKWRLTRAGLDQLLAVQSQILDDASGLVRDGGLLAYMTCSLLDAENGEQISAFTGRQPQFVEIERQSWSPEDGSDGFFLALLRRGAGGR</sequence>
<accession>A0A5C6S4T1</accession>
<dbReference type="PRINTS" id="PR02008">
    <property type="entry name" value="RCMTFAMILY"/>
</dbReference>
<dbReference type="GO" id="GO:0008173">
    <property type="term" value="F:RNA methyltransferase activity"/>
    <property type="evidence" value="ECO:0007669"/>
    <property type="project" value="InterPro"/>
</dbReference>
<dbReference type="InterPro" id="IPR049560">
    <property type="entry name" value="MeTrfase_RsmB-F_NOP2_cat"/>
</dbReference>
<keyword evidence="4 5" id="KW-0694">RNA-binding</keyword>
<evidence type="ECO:0000256" key="3">
    <source>
        <dbReference type="ARBA" id="ARBA00022691"/>
    </source>
</evidence>
<keyword evidence="1 5" id="KW-0489">Methyltransferase</keyword>
<dbReference type="AlphaFoldDB" id="A0A5C6S4T1"/>
<keyword evidence="2 5" id="KW-0808">Transferase</keyword>
<protein>
    <submittedName>
        <fullName evidence="7">RsmB/NOP family class I SAM-dependent RNA methyltransferase</fullName>
    </submittedName>
</protein>
<reference evidence="7 8" key="1">
    <citation type="submission" date="2019-08" db="EMBL/GenBank/DDBJ databases">
        <authorList>
            <person name="Ye J."/>
        </authorList>
    </citation>
    <scope>NUCLEOTIDE SEQUENCE [LARGE SCALE GENOMIC DNA]</scope>
    <source>
        <strain evidence="7 8">TK008</strain>
    </source>
</reference>
<dbReference type="GO" id="GO:0003723">
    <property type="term" value="F:RNA binding"/>
    <property type="evidence" value="ECO:0007669"/>
    <property type="project" value="UniProtKB-UniRule"/>
</dbReference>
<dbReference type="InterPro" id="IPR029063">
    <property type="entry name" value="SAM-dependent_MTases_sf"/>
</dbReference>
<keyword evidence="3 5" id="KW-0949">S-adenosyl-L-methionine</keyword>
<proteinExistence type="inferred from homology"/>
<evidence type="ECO:0000313" key="8">
    <source>
        <dbReference type="Proteomes" id="UP000321562"/>
    </source>
</evidence>
<evidence type="ECO:0000256" key="1">
    <source>
        <dbReference type="ARBA" id="ARBA00022603"/>
    </source>
</evidence>
<comment type="caution">
    <text evidence="5">Lacks conserved residue(s) required for the propagation of feature annotation.</text>
</comment>
<dbReference type="GO" id="GO:0001510">
    <property type="term" value="P:RNA methylation"/>
    <property type="evidence" value="ECO:0007669"/>
    <property type="project" value="InterPro"/>
</dbReference>
<keyword evidence="8" id="KW-1185">Reference proteome</keyword>
<dbReference type="Gene3D" id="3.40.50.150">
    <property type="entry name" value="Vaccinia Virus protein VP39"/>
    <property type="match status" value="1"/>
</dbReference>
<dbReference type="RefSeq" id="WP_147098559.1">
    <property type="nucleotide sequence ID" value="NZ_JBHUFH010000012.1"/>
</dbReference>
<dbReference type="OrthoDB" id="9810297at2"/>
<feature type="binding site" evidence="5">
    <location>
        <position position="287"/>
    </location>
    <ligand>
        <name>S-adenosyl-L-methionine</name>
        <dbReference type="ChEBI" id="CHEBI:59789"/>
    </ligand>
</feature>
<feature type="active site" description="Nucleophile" evidence="5">
    <location>
        <position position="340"/>
    </location>
</feature>
<dbReference type="PANTHER" id="PTHR22807">
    <property type="entry name" value="NOP2 YEAST -RELATED NOL1/NOP2/FMU SUN DOMAIN-CONTAINING"/>
    <property type="match status" value="1"/>
</dbReference>
<dbReference type="SUPFAM" id="SSF53335">
    <property type="entry name" value="S-adenosyl-L-methionine-dependent methyltransferases"/>
    <property type="match status" value="1"/>
</dbReference>
<dbReference type="PROSITE" id="PS51686">
    <property type="entry name" value="SAM_MT_RSMB_NOP"/>
    <property type="match status" value="1"/>
</dbReference>
<dbReference type="Proteomes" id="UP000321562">
    <property type="component" value="Unassembled WGS sequence"/>
</dbReference>
<dbReference type="InterPro" id="IPR001678">
    <property type="entry name" value="MeTrfase_RsmB-F_NOP2_dom"/>
</dbReference>
<dbReference type="InterPro" id="IPR054728">
    <property type="entry name" value="RsmB-like_ferredoxin"/>
</dbReference>
<gene>
    <name evidence="7" type="ORF">FQV27_11485</name>
</gene>
<dbReference type="InterPro" id="IPR023267">
    <property type="entry name" value="RCMT"/>
</dbReference>
<feature type="binding site" evidence="5">
    <location>
        <position position="249"/>
    </location>
    <ligand>
        <name>S-adenosyl-L-methionine</name>
        <dbReference type="ChEBI" id="CHEBI:59789"/>
    </ligand>
</feature>
<evidence type="ECO:0000259" key="6">
    <source>
        <dbReference type="PROSITE" id="PS51686"/>
    </source>
</evidence>